<dbReference type="AlphaFoldDB" id="A0A1G9KFP2"/>
<evidence type="ECO:0000313" key="3">
    <source>
        <dbReference type="Proteomes" id="UP000198654"/>
    </source>
</evidence>
<keyword evidence="3" id="KW-1185">Reference proteome</keyword>
<dbReference type="EMBL" id="FNGI01000004">
    <property type="protein sequence ID" value="SDL48324.1"/>
    <property type="molecule type" value="Genomic_DNA"/>
</dbReference>
<sequence length="40" mass="4317">METRKFVLAATLEPTPENATTGQTHEGQAAEEQGAEENTQ</sequence>
<protein>
    <submittedName>
        <fullName evidence="2">Uncharacterized protein</fullName>
    </submittedName>
</protein>
<organism evidence="2 3">
    <name type="scientific">Modicisalibacter muralis</name>
    <dbReference type="NCBI Taxonomy" id="119000"/>
    <lineage>
        <taxon>Bacteria</taxon>
        <taxon>Pseudomonadati</taxon>
        <taxon>Pseudomonadota</taxon>
        <taxon>Gammaproteobacteria</taxon>
        <taxon>Oceanospirillales</taxon>
        <taxon>Halomonadaceae</taxon>
        <taxon>Modicisalibacter</taxon>
    </lineage>
</organism>
<evidence type="ECO:0000256" key="1">
    <source>
        <dbReference type="SAM" id="MobiDB-lite"/>
    </source>
</evidence>
<dbReference type="RefSeq" id="WP_281242908.1">
    <property type="nucleotide sequence ID" value="NZ_FNGI01000004.1"/>
</dbReference>
<name>A0A1G9KFP2_9GAMM</name>
<evidence type="ECO:0000313" key="2">
    <source>
        <dbReference type="EMBL" id="SDL48324.1"/>
    </source>
</evidence>
<dbReference type="Proteomes" id="UP000198654">
    <property type="component" value="Unassembled WGS sequence"/>
</dbReference>
<proteinExistence type="predicted"/>
<dbReference type="STRING" id="119000.SAMN05661010_01757"/>
<accession>A0A1G9KFP2</accession>
<reference evidence="2 3" key="1">
    <citation type="submission" date="2016-10" db="EMBL/GenBank/DDBJ databases">
        <authorList>
            <person name="de Groot N.N."/>
        </authorList>
    </citation>
    <scope>NUCLEOTIDE SEQUENCE [LARGE SCALE GENOMIC DNA]</scope>
    <source>
        <strain evidence="2 3">DSM 14789</strain>
    </source>
</reference>
<gene>
    <name evidence="2" type="ORF">SAMN05661010_01757</name>
</gene>
<feature type="region of interest" description="Disordered" evidence="1">
    <location>
        <begin position="1"/>
        <end position="40"/>
    </location>
</feature>